<gene>
    <name evidence="2" type="ORF">PhaeoP88_03689</name>
</gene>
<dbReference type="EMBL" id="CP010725">
    <property type="protein sequence ID" value="AUR01005.1"/>
    <property type="molecule type" value="Genomic_DNA"/>
</dbReference>
<dbReference type="RefSeq" id="WP_102884255.1">
    <property type="nucleotide sequence ID" value="NZ_CP010725.1"/>
</dbReference>
<evidence type="ECO:0000313" key="3">
    <source>
        <dbReference type="Proteomes" id="UP000236447"/>
    </source>
</evidence>
<dbReference type="Proteomes" id="UP000236447">
    <property type="component" value="Chromosome"/>
</dbReference>
<sequence>MTRAETTEPGLPNLSPYFIARFLAYLSDCGVSDATPSPLLGGRSNLVWRLGGIVVKLYGDSHANPLFANDAAREYATLQALNGIALVPELLTSGQFEGHDWLAYRHSPGVTWSSGTAEVAALLGRLHAQPVIPNLPIGVSGSEEIKDQTRSILAYCGDAGDLNRLEPGRKIPAAGRKVLIHGDPVPGNIVTSGGCLTLIDWQCPQIGDPAEDLALFLSPAMQQVYRGAPLTGAEEATFLAAYPDAQITQRYLLLKPWFHWRMTAYCQWRDERDGDQNSLAYRLERAALEACLEHA</sequence>
<evidence type="ECO:0000259" key="1">
    <source>
        <dbReference type="Pfam" id="PF01636"/>
    </source>
</evidence>
<organism evidence="2 3">
    <name type="scientific">Phaeobacter inhibens</name>
    <dbReference type="NCBI Taxonomy" id="221822"/>
    <lineage>
        <taxon>Bacteria</taxon>
        <taxon>Pseudomonadati</taxon>
        <taxon>Pseudomonadota</taxon>
        <taxon>Alphaproteobacteria</taxon>
        <taxon>Rhodobacterales</taxon>
        <taxon>Roseobacteraceae</taxon>
        <taxon>Phaeobacter</taxon>
    </lineage>
</organism>
<name>A0A2I7KEG9_9RHOB</name>
<dbReference type="InterPro" id="IPR002575">
    <property type="entry name" value="Aminoglycoside_PTrfase"/>
</dbReference>
<evidence type="ECO:0000313" key="2">
    <source>
        <dbReference type="EMBL" id="AUR01005.1"/>
    </source>
</evidence>
<reference evidence="2 3" key="2">
    <citation type="journal article" date="2017" name="Genome Biol. Evol.">
        <title>Trajectories and Drivers of Genome Evolution in Surface-Associated Marine Phaeobacter.</title>
        <authorList>
            <person name="Freese H.M."/>
            <person name="Sikorski J."/>
            <person name="Bunk B."/>
            <person name="Scheuner C."/>
            <person name="Meier-Kolthoff J.P."/>
            <person name="Sproer C."/>
            <person name="Gram L."/>
            <person name="Overmann J."/>
        </authorList>
    </citation>
    <scope>NUCLEOTIDE SEQUENCE [LARGE SCALE GENOMIC DNA]</scope>
    <source>
        <strain evidence="2 3">P88</strain>
    </source>
</reference>
<dbReference type="InterPro" id="IPR011009">
    <property type="entry name" value="Kinase-like_dom_sf"/>
</dbReference>
<keyword evidence="2" id="KW-0418">Kinase</keyword>
<dbReference type="Gene3D" id="3.90.1200.10">
    <property type="match status" value="1"/>
</dbReference>
<dbReference type="Pfam" id="PF01636">
    <property type="entry name" value="APH"/>
    <property type="match status" value="1"/>
</dbReference>
<reference evidence="2 3" key="1">
    <citation type="journal article" date="2017" name="Front. Microbiol.">
        <title>Phaeobacter piscinae sp. nov., a species of the Roseobacter group and potential aquaculture probiont.</title>
        <authorList>
            <person name="Sonnenschein E.C."/>
            <person name="Phippen C.B.W."/>
            <person name="Nielsen K.F."/>
            <person name="Mateiu R.V."/>
            <person name="Melchiorsen J."/>
            <person name="Gram L."/>
            <person name="Overmann J."/>
            <person name="Freese H.M."/>
        </authorList>
    </citation>
    <scope>NUCLEOTIDE SEQUENCE [LARGE SCALE GENOMIC DNA]</scope>
    <source>
        <strain evidence="2 3">P88</strain>
    </source>
</reference>
<dbReference type="AlphaFoldDB" id="A0A2I7KEG9"/>
<proteinExistence type="predicted"/>
<protein>
    <submittedName>
        <fullName evidence="2">Thiamine kinase ThiK-like protein</fullName>
    </submittedName>
</protein>
<dbReference type="GO" id="GO:0016301">
    <property type="term" value="F:kinase activity"/>
    <property type="evidence" value="ECO:0007669"/>
    <property type="project" value="UniProtKB-KW"/>
</dbReference>
<dbReference type="SUPFAM" id="SSF56112">
    <property type="entry name" value="Protein kinase-like (PK-like)"/>
    <property type="match status" value="1"/>
</dbReference>
<accession>A0A2I7KEG9</accession>
<keyword evidence="2" id="KW-0808">Transferase</keyword>
<feature type="domain" description="Aminoglycoside phosphotransferase" evidence="1">
    <location>
        <begin position="37"/>
        <end position="242"/>
    </location>
</feature>